<evidence type="ECO:0000313" key="2">
    <source>
        <dbReference type="Proteomes" id="UP000279859"/>
    </source>
</evidence>
<evidence type="ECO:0000313" key="1">
    <source>
        <dbReference type="EMBL" id="RNE67363.1"/>
    </source>
</evidence>
<accession>A0A3M8LPF5</accession>
<dbReference type="OrthoDB" id="9796999at2"/>
<name>A0A3M8LPF5_9MICO</name>
<reference evidence="1 2" key="1">
    <citation type="submission" date="2018-11" db="EMBL/GenBank/DDBJ databases">
        <title>Cryobacterium sp. nov., isolated from rhizosphere soil of lettuce.</title>
        <authorList>
            <person name="Wang Y."/>
        </authorList>
    </citation>
    <scope>NUCLEOTIDE SEQUENCE [LARGE SCALE GENOMIC DNA]</scope>
    <source>
        <strain evidence="1 2">NEAU-85</strain>
    </source>
</reference>
<dbReference type="Proteomes" id="UP000279859">
    <property type="component" value="Unassembled WGS sequence"/>
</dbReference>
<sequence length="194" mass="21328">MAVEREIVYCADAGEWERWLDANGESSPGVRLAIAKKGAGVSSVSYSDAVDVGLCFGWIDAQKGRLDERYYVQLFTPRRPGSIWSQVNRERVQRLTDAGRMRPAGEAAVEQARANGRWEAAYASQGSAEVPADLAEALAASPEAAELFARLDSANRYAIIFRIGNVKRAETRARKIADYVAMLARGETIHPRKP</sequence>
<keyword evidence="2" id="KW-1185">Reference proteome</keyword>
<dbReference type="AlphaFoldDB" id="A0A3M8LPF5"/>
<dbReference type="EMBL" id="RDSR01000001">
    <property type="protein sequence ID" value="RNE67363.1"/>
    <property type="molecule type" value="Genomic_DNA"/>
</dbReference>
<comment type="caution">
    <text evidence="1">The sequence shown here is derived from an EMBL/GenBank/DDBJ whole genome shotgun (WGS) entry which is preliminary data.</text>
</comment>
<proteinExistence type="predicted"/>
<organism evidence="1 2">
    <name type="scientific">Cryobacterium tepidiphilum</name>
    <dbReference type="NCBI Taxonomy" id="2486026"/>
    <lineage>
        <taxon>Bacteria</taxon>
        <taxon>Bacillati</taxon>
        <taxon>Actinomycetota</taxon>
        <taxon>Actinomycetes</taxon>
        <taxon>Micrococcales</taxon>
        <taxon>Microbacteriaceae</taxon>
        <taxon>Cryobacterium</taxon>
    </lineage>
</organism>
<protein>
    <submittedName>
        <fullName evidence="1">Bacteriocin-protection protein</fullName>
    </submittedName>
</protein>
<dbReference type="Pfam" id="PF13376">
    <property type="entry name" value="OmdA"/>
    <property type="match status" value="1"/>
</dbReference>
<gene>
    <name evidence="1" type="ORF">EEJ31_00895</name>
</gene>
<dbReference type="RefSeq" id="WP_123044393.1">
    <property type="nucleotide sequence ID" value="NZ_RDSR01000001.1"/>
</dbReference>